<reference evidence="2" key="1">
    <citation type="journal article" date="2023" name="Front. Plant Sci.">
        <title>Chromosomal-level genome assembly of Melastoma candidum provides insights into trichome evolution.</title>
        <authorList>
            <person name="Zhong Y."/>
            <person name="Wu W."/>
            <person name="Sun C."/>
            <person name="Zou P."/>
            <person name="Liu Y."/>
            <person name="Dai S."/>
            <person name="Zhou R."/>
        </authorList>
    </citation>
    <scope>NUCLEOTIDE SEQUENCE [LARGE SCALE GENOMIC DNA]</scope>
</reference>
<dbReference type="EMBL" id="CM042889">
    <property type="protein sequence ID" value="KAI4318870.1"/>
    <property type="molecule type" value="Genomic_DNA"/>
</dbReference>
<protein>
    <submittedName>
        <fullName evidence="1">Uncharacterized protein</fullName>
    </submittedName>
</protein>
<gene>
    <name evidence="1" type="ORF">MLD38_032529</name>
</gene>
<evidence type="ECO:0000313" key="1">
    <source>
        <dbReference type="EMBL" id="KAI4318870.1"/>
    </source>
</evidence>
<accession>A0ACB9M561</accession>
<sequence length="555" mass="62733">MEATRNLLSSAPPFPPWLLPRTRTPPPSSSSQVLFLLHDRAVVPSVPVSSVVRSVSVSLPAQELQESDKSLLFDSSDDDSLFHKMMRYGKGMERGLTIEDANTLEGFERLWKLDSSPEMKDSWSMMTHSVETDVEKLLDDKLNDVVSLAKQALSASIEVVSIVDLLVDQRRLDAPHLSPRGDTEGVLDSIADEVKAVRSTRKLKRRSKRRKVSEPNIPLPEPIPRRKAPKKMLSNAVDSDGLLRLFLRGSETRQLLTAAEESKLIQQVQDTMKLEQVKNGIQSESGHEPTLIEWAGAVGIPCTNLQSQLNHGHRCREKLVLANLRMVVHVAKLYQGRGMGLQDLLQEGSMGLMRSIEKFKPQAGCRFASYAYWWIRQTIRKAIFQHSRTIRLPESFYALLSKVAEAKRCCIQEGDPHPTKEAIAKRVGITVNKLENLLFAARTPISMQKTVWTDQETTYQEIVVDPTADDPEVSVAKQLMRRHTRNLLNVLSPRERRIIKLRYGMEDGQQKSLSEVGNMDGLTKERVRQLENRALYRLKQCLGNQGLHAYSRLLV</sequence>
<evidence type="ECO:0000313" key="2">
    <source>
        <dbReference type="Proteomes" id="UP001057402"/>
    </source>
</evidence>
<organism evidence="1 2">
    <name type="scientific">Melastoma candidum</name>
    <dbReference type="NCBI Taxonomy" id="119954"/>
    <lineage>
        <taxon>Eukaryota</taxon>
        <taxon>Viridiplantae</taxon>
        <taxon>Streptophyta</taxon>
        <taxon>Embryophyta</taxon>
        <taxon>Tracheophyta</taxon>
        <taxon>Spermatophyta</taxon>
        <taxon>Magnoliopsida</taxon>
        <taxon>eudicotyledons</taxon>
        <taxon>Gunneridae</taxon>
        <taxon>Pentapetalae</taxon>
        <taxon>rosids</taxon>
        <taxon>malvids</taxon>
        <taxon>Myrtales</taxon>
        <taxon>Melastomataceae</taxon>
        <taxon>Melastomatoideae</taxon>
        <taxon>Melastomateae</taxon>
        <taxon>Melastoma</taxon>
    </lineage>
</organism>
<comment type="caution">
    <text evidence="1">The sequence shown here is derived from an EMBL/GenBank/DDBJ whole genome shotgun (WGS) entry which is preliminary data.</text>
</comment>
<proteinExistence type="predicted"/>
<keyword evidence="2" id="KW-1185">Reference proteome</keyword>
<name>A0ACB9M561_9MYRT</name>
<dbReference type="Proteomes" id="UP001057402">
    <property type="component" value="Chromosome 10"/>
</dbReference>